<dbReference type="GO" id="GO:0008049">
    <property type="term" value="P:male courtship behavior"/>
    <property type="evidence" value="ECO:0007669"/>
    <property type="project" value="TreeGrafter"/>
</dbReference>
<dbReference type="GO" id="GO:0007165">
    <property type="term" value="P:signal transduction"/>
    <property type="evidence" value="ECO:0007669"/>
    <property type="project" value="UniProtKB-KW"/>
</dbReference>
<keyword evidence="2 8" id="KW-1003">Cell membrane</keyword>
<name>A0A151X741_9HYME</name>
<dbReference type="GO" id="GO:0050909">
    <property type="term" value="P:sensory perception of taste"/>
    <property type="evidence" value="ECO:0007669"/>
    <property type="project" value="InterPro"/>
</dbReference>
<dbReference type="GO" id="GO:0043025">
    <property type="term" value="C:neuronal cell body"/>
    <property type="evidence" value="ECO:0007669"/>
    <property type="project" value="TreeGrafter"/>
</dbReference>
<feature type="non-terminal residue" evidence="9">
    <location>
        <position position="1"/>
    </location>
</feature>
<comment type="caution">
    <text evidence="8">Lacks conserved residue(s) required for the propagation of feature annotation.</text>
</comment>
<evidence type="ECO:0000256" key="2">
    <source>
        <dbReference type="ARBA" id="ARBA00022475"/>
    </source>
</evidence>
<protein>
    <recommendedName>
        <fullName evidence="8">Gustatory receptor</fullName>
    </recommendedName>
</protein>
<sequence length="403" mass="47070">KFQKREKNMRKKWSLFNATDFQTLMYPCFIFCRILGLLPYKINNSTIETSKSHYILSITITSVLCVFDLLLLKYNKGFTKINFEATIGSLEAYCFNILIPLVTIVTLVLSNPRMRLLETVMDVSSRLSPKSYHKLSRFIHTKDIFGFFYLIRLISTYFYKMRIDILNMMFTTYAILSIFQMDMLYINCVCVLKACFKDINNNLQHMQELIVNSESRVSLFYYEQRNPFLIIKLKILEKQHMIISNTVQMLNRIFSVQLLASIIITFCQINLELYIYLVQWHDGLVINLNAQVDEFVLSAMIYYIIKLALIVWACETCKNQAQKICTTVHDVLNSAKDEQIKNELHSFSLQMLHCKNIFSVKGLNIDATFLATMVGTISTYMLILLQFLIMFHSCDEKSTVNIT</sequence>
<accession>A0A151X741</accession>
<dbReference type="EMBL" id="KQ982450">
    <property type="protein sequence ID" value="KYQ56192.1"/>
    <property type="molecule type" value="Genomic_DNA"/>
</dbReference>
<evidence type="ECO:0000256" key="1">
    <source>
        <dbReference type="ARBA" id="ARBA00004651"/>
    </source>
</evidence>
<dbReference type="GO" id="GO:0030425">
    <property type="term" value="C:dendrite"/>
    <property type="evidence" value="ECO:0007669"/>
    <property type="project" value="TreeGrafter"/>
</dbReference>
<dbReference type="GO" id="GO:0005886">
    <property type="term" value="C:plasma membrane"/>
    <property type="evidence" value="ECO:0007669"/>
    <property type="project" value="UniProtKB-SubCell"/>
</dbReference>
<dbReference type="STRING" id="64791.A0A151X741"/>
<dbReference type="GO" id="GO:0030424">
    <property type="term" value="C:axon"/>
    <property type="evidence" value="ECO:0007669"/>
    <property type="project" value="TreeGrafter"/>
</dbReference>
<evidence type="ECO:0000256" key="4">
    <source>
        <dbReference type="ARBA" id="ARBA00022989"/>
    </source>
</evidence>
<feature type="transmembrane region" description="Helical" evidence="8">
    <location>
        <begin position="295"/>
        <end position="314"/>
    </location>
</feature>
<evidence type="ECO:0000256" key="6">
    <source>
        <dbReference type="ARBA" id="ARBA00023170"/>
    </source>
</evidence>
<feature type="transmembrane region" description="Helical" evidence="8">
    <location>
        <begin position="253"/>
        <end position="275"/>
    </location>
</feature>
<evidence type="ECO:0000313" key="10">
    <source>
        <dbReference type="Proteomes" id="UP000075809"/>
    </source>
</evidence>
<dbReference type="PANTHER" id="PTHR21143">
    <property type="entry name" value="INVERTEBRATE GUSTATORY RECEPTOR"/>
    <property type="match status" value="1"/>
</dbReference>
<dbReference type="Pfam" id="PF08395">
    <property type="entry name" value="7tm_7"/>
    <property type="match status" value="1"/>
</dbReference>
<feature type="transmembrane region" description="Helical" evidence="8">
    <location>
        <begin position="54"/>
        <end position="72"/>
    </location>
</feature>
<dbReference type="Proteomes" id="UP000075809">
    <property type="component" value="Unassembled WGS sequence"/>
</dbReference>
<evidence type="ECO:0000256" key="3">
    <source>
        <dbReference type="ARBA" id="ARBA00022692"/>
    </source>
</evidence>
<keyword evidence="4 8" id="KW-1133">Transmembrane helix</keyword>
<keyword evidence="3 8" id="KW-0812">Transmembrane</keyword>
<feature type="transmembrane region" description="Helical" evidence="8">
    <location>
        <begin position="93"/>
        <end position="110"/>
    </location>
</feature>
<dbReference type="InterPro" id="IPR013604">
    <property type="entry name" value="7TM_chemorcpt"/>
</dbReference>
<evidence type="ECO:0000256" key="8">
    <source>
        <dbReference type="RuleBase" id="RU363108"/>
    </source>
</evidence>
<evidence type="ECO:0000256" key="5">
    <source>
        <dbReference type="ARBA" id="ARBA00023136"/>
    </source>
</evidence>
<keyword evidence="6 8" id="KW-0675">Receptor</keyword>
<proteinExistence type="inferred from homology"/>
<evidence type="ECO:0000313" key="9">
    <source>
        <dbReference type="EMBL" id="KYQ56192.1"/>
    </source>
</evidence>
<comment type="subcellular location">
    <subcellularLocation>
        <location evidence="1 8">Cell membrane</location>
        <topology evidence="1 8">Multi-pass membrane protein</topology>
    </subcellularLocation>
</comment>
<gene>
    <name evidence="9" type="ORF">ALC60_04804</name>
</gene>
<dbReference type="AlphaFoldDB" id="A0A151X741"/>
<keyword evidence="7 8" id="KW-0807">Transducer</keyword>
<feature type="transmembrane region" description="Helical" evidence="8">
    <location>
        <begin position="138"/>
        <end position="159"/>
    </location>
</feature>
<organism evidence="9 10">
    <name type="scientific">Mycetomoellerius zeteki</name>
    <dbReference type="NCBI Taxonomy" id="64791"/>
    <lineage>
        <taxon>Eukaryota</taxon>
        <taxon>Metazoa</taxon>
        <taxon>Ecdysozoa</taxon>
        <taxon>Arthropoda</taxon>
        <taxon>Hexapoda</taxon>
        <taxon>Insecta</taxon>
        <taxon>Pterygota</taxon>
        <taxon>Neoptera</taxon>
        <taxon>Endopterygota</taxon>
        <taxon>Hymenoptera</taxon>
        <taxon>Apocrita</taxon>
        <taxon>Aculeata</taxon>
        <taxon>Formicoidea</taxon>
        <taxon>Formicidae</taxon>
        <taxon>Myrmicinae</taxon>
        <taxon>Mycetomoellerius</taxon>
    </lineage>
</organism>
<feature type="transmembrane region" description="Helical" evidence="8">
    <location>
        <begin position="369"/>
        <end position="391"/>
    </location>
</feature>
<dbReference type="GO" id="GO:0007635">
    <property type="term" value="P:chemosensory behavior"/>
    <property type="evidence" value="ECO:0007669"/>
    <property type="project" value="TreeGrafter"/>
</dbReference>
<keyword evidence="10" id="KW-1185">Reference proteome</keyword>
<comment type="function">
    <text evidence="8">Gustatory receptor which mediates acceptance or avoidance behavior, depending on its substrates.</text>
</comment>
<dbReference type="PANTHER" id="PTHR21143:SF133">
    <property type="entry name" value="GUSTATORY AND PHEROMONE RECEPTOR 32A-RELATED"/>
    <property type="match status" value="1"/>
</dbReference>
<evidence type="ECO:0000256" key="7">
    <source>
        <dbReference type="ARBA" id="ARBA00023224"/>
    </source>
</evidence>
<comment type="similarity">
    <text evidence="8">Belongs to the insect chemoreceptor superfamily. Gustatory receptor (GR) family.</text>
</comment>
<reference evidence="9 10" key="1">
    <citation type="submission" date="2015-09" db="EMBL/GenBank/DDBJ databases">
        <title>Trachymyrmex zeteki WGS genome.</title>
        <authorList>
            <person name="Nygaard S."/>
            <person name="Hu H."/>
            <person name="Boomsma J."/>
            <person name="Zhang G."/>
        </authorList>
    </citation>
    <scope>NUCLEOTIDE SEQUENCE [LARGE SCALE GENOMIC DNA]</scope>
    <source>
        <strain evidence="9">Tzet28-1</strain>
        <tissue evidence="9">Whole body</tissue>
    </source>
</reference>
<keyword evidence="5 8" id="KW-0472">Membrane</keyword>